<dbReference type="PROSITE" id="PS50263">
    <property type="entry name" value="CN_HYDROLASE"/>
    <property type="match status" value="1"/>
</dbReference>
<dbReference type="GO" id="GO:0016787">
    <property type="term" value="F:hydrolase activity"/>
    <property type="evidence" value="ECO:0007669"/>
    <property type="project" value="UniProtKB-KW"/>
</dbReference>
<dbReference type="PANTHER" id="PTHR23088">
    <property type="entry name" value="NITRILASE-RELATED"/>
    <property type="match status" value="1"/>
</dbReference>
<dbReference type="PANTHER" id="PTHR23088:SF27">
    <property type="entry name" value="DEAMINATED GLUTATHIONE AMIDASE"/>
    <property type="match status" value="1"/>
</dbReference>
<evidence type="ECO:0000256" key="2">
    <source>
        <dbReference type="SAM" id="MobiDB-lite"/>
    </source>
</evidence>
<accession>A0A1G9LYJ8</accession>
<feature type="domain" description="CN hydrolase" evidence="3">
    <location>
        <begin position="4"/>
        <end position="230"/>
    </location>
</feature>
<evidence type="ECO:0000256" key="1">
    <source>
        <dbReference type="ARBA" id="ARBA00010613"/>
    </source>
</evidence>
<protein>
    <submittedName>
        <fullName evidence="4">Predicted amidohydrolase</fullName>
    </submittedName>
</protein>
<organism evidence="4 5">
    <name type="scientific">Maricaulis salignorans</name>
    <dbReference type="NCBI Taxonomy" id="144026"/>
    <lineage>
        <taxon>Bacteria</taxon>
        <taxon>Pseudomonadati</taxon>
        <taxon>Pseudomonadota</taxon>
        <taxon>Alphaproteobacteria</taxon>
        <taxon>Maricaulales</taxon>
        <taxon>Maricaulaceae</taxon>
        <taxon>Maricaulis</taxon>
    </lineage>
</organism>
<dbReference type="EMBL" id="FNHG01000001">
    <property type="protein sequence ID" value="SDL66996.1"/>
    <property type="molecule type" value="Genomic_DNA"/>
</dbReference>
<feature type="region of interest" description="Disordered" evidence="2">
    <location>
        <begin position="269"/>
        <end position="306"/>
    </location>
</feature>
<gene>
    <name evidence="4" type="ORF">SAMN04488568_101259</name>
</gene>
<dbReference type="Proteomes" id="UP000199759">
    <property type="component" value="Unassembled WGS sequence"/>
</dbReference>
<dbReference type="CDD" id="cd07197">
    <property type="entry name" value="nitrilase"/>
    <property type="match status" value="1"/>
</dbReference>
<reference evidence="4 5" key="1">
    <citation type="submission" date="2016-10" db="EMBL/GenBank/DDBJ databases">
        <authorList>
            <person name="de Groot N.N."/>
        </authorList>
    </citation>
    <scope>NUCLEOTIDE SEQUENCE [LARGE SCALE GENOMIC DNA]</scope>
    <source>
        <strain evidence="4 5">DSM 16077</strain>
    </source>
</reference>
<sequence>MSLLSIAAIQLDAAVDGNLDLVEREVRAIAKRFPWIIMVAISELAINGASLDQAEAAGGPTERRLQALAQETGMWLIPGSLYEHRDGKIYNTTPVIDPHGEIIARYDKIFPFLPYESGVESGTDYVVFDVPGIGRVGIAICYDMWFPEAIRTICAMGAEVIILPTMTNTVDRDVELAIARANAAINQCYFVDINGAGQQGNGRSVVYGPGGELLHEAGTGREVMAFELDLEQARRMRERGWNGLGQVLKSFRDAPVQFPLHADPAARQAGMSDLGPLIKPQRQNEGSADDGKGEGRASRPRLSIIE</sequence>
<dbReference type="InterPro" id="IPR001110">
    <property type="entry name" value="UPF0012_CS"/>
</dbReference>
<dbReference type="InterPro" id="IPR003010">
    <property type="entry name" value="C-N_Hydrolase"/>
</dbReference>
<dbReference type="OrthoDB" id="9803803at2"/>
<dbReference type="RefSeq" id="WP_091765561.1">
    <property type="nucleotide sequence ID" value="NZ_FNHG01000001.1"/>
</dbReference>
<dbReference type="STRING" id="144026.SAMN04488568_101259"/>
<dbReference type="InterPro" id="IPR036526">
    <property type="entry name" value="C-N_Hydrolase_sf"/>
</dbReference>
<evidence type="ECO:0000313" key="4">
    <source>
        <dbReference type="EMBL" id="SDL66996.1"/>
    </source>
</evidence>
<dbReference type="PROSITE" id="PS01227">
    <property type="entry name" value="UPF0012"/>
    <property type="match status" value="1"/>
</dbReference>
<dbReference type="AlphaFoldDB" id="A0A1G9LYJ8"/>
<evidence type="ECO:0000259" key="3">
    <source>
        <dbReference type="PROSITE" id="PS50263"/>
    </source>
</evidence>
<keyword evidence="5" id="KW-1185">Reference proteome</keyword>
<keyword evidence="4" id="KW-0378">Hydrolase</keyword>
<evidence type="ECO:0000313" key="5">
    <source>
        <dbReference type="Proteomes" id="UP000199759"/>
    </source>
</evidence>
<name>A0A1G9LYJ8_9PROT</name>
<dbReference type="Pfam" id="PF00795">
    <property type="entry name" value="CN_hydrolase"/>
    <property type="match status" value="1"/>
</dbReference>
<comment type="similarity">
    <text evidence="1">Belongs to the carbon-nitrogen hydrolase superfamily. NIT1/NIT2 family.</text>
</comment>
<proteinExistence type="inferred from homology"/>
<dbReference type="SUPFAM" id="SSF56317">
    <property type="entry name" value="Carbon-nitrogen hydrolase"/>
    <property type="match status" value="1"/>
</dbReference>
<dbReference type="Gene3D" id="3.60.110.10">
    <property type="entry name" value="Carbon-nitrogen hydrolase"/>
    <property type="match status" value="1"/>
</dbReference>